<sequence>MLYIQYLDLKQFIDSSRIFFGEGRGECGVALHLPIKNYMAGSAPATDYALMITVANHLIEFLLYKRLNRGPQQWDYNPEKAAEIYTVCGDNVSTSGIIIEDRNYPSGAKLQVFLDKTFGVNEVAIRWKGQMVGDERLLADYEEYLKSYLSGDTSAEE</sequence>
<name>A0A7C1SG80_UNCW3</name>
<comment type="caution">
    <text evidence="1">The sequence shown here is derived from an EMBL/GenBank/DDBJ whole genome shotgun (WGS) entry which is preliminary data.</text>
</comment>
<protein>
    <submittedName>
        <fullName evidence="1">Uncharacterized protein</fullName>
    </submittedName>
</protein>
<proteinExistence type="predicted"/>
<dbReference type="EMBL" id="DSLG01000002">
    <property type="protein sequence ID" value="HEA86667.1"/>
    <property type="molecule type" value="Genomic_DNA"/>
</dbReference>
<accession>A0A7C1SG80</accession>
<reference evidence="1" key="1">
    <citation type="journal article" date="2020" name="mSystems">
        <title>Genome- and Community-Level Interaction Insights into Carbon Utilization and Element Cycling Functions of Hydrothermarchaeota in Hydrothermal Sediment.</title>
        <authorList>
            <person name="Zhou Z."/>
            <person name="Liu Y."/>
            <person name="Xu W."/>
            <person name="Pan J."/>
            <person name="Luo Z.H."/>
            <person name="Li M."/>
        </authorList>
    </citation>
    <scope>NUCLEOTIDE SEQUENCE [LARGE SCALE GENOMIC DNA]</scope>
    <source>
        <strain evidence="1">SpSt-265</strain>
    </source>
</reference>
<dbReference type="AlphaFoldDB" id="A0A7C1SG80"/>
<evidence type="ECO:0000313" key="1">
    <source>
        <dbReference type="EMBL" id="HEA86667.1"/>
    </source>
</evidence>
<organism evidence="1">
    <name type="scientific">candidate division WOR-3 bacterium</name>
    <dbReference type="NCBI Taxonomy" id="2052148"/>
    <lineage>
        <taxon>Bacteria</taxon>
        <taxon>Bacteria division WOR-3</taxon>
    </lineage>
</organism>
<gene>
    <name evidence="1" type="ORF">ENP94_01475</name>
</gene>